<dbReference type="EMBL" id="PEKT02000007">
    <property type="protein sequence ID" value="PIS51989.1"/>
    <property type="molecule type" value="Genomic_DNA"/>
</dbReference>
<accession>A0A2H0ZMX3</accession>
<evidence type="ECO:0000313" key="5">
    <source>
        <dbReference type="EMBL" id="KAK8443096.1"/>
    </source>
</evidence>
<dbReference type="PANTHER" id="PTHR23236">
    <property type="entry name" value="EUKARYOTIC TRANSLATION INITIATION FACTOR 4B/4H"/>
    <property type="match status" value="1"/>
</dbReference>
<dbReference type="Pfam" id="PF00076">
    <property type="entry name" value="RRM_1"/>
    <property type="match status" value="1"/>
</dbReference>
<organism evidence="6">
    <name type="scientific">Candidozyma auris</name>
    <name type="common">Yeast</name>
    <name type="synonym">Candida auris</name>
    <dbReference type="NCBI Taxonomy" id="498019"/>
    <lineage>
        <taxon>Eukaryota</taxon>
        <taxon>Fungi</taxon>
        <taxon>Dikarya</taxon>
        <taxon>Ascomycota</taxon>
        <taxon>Saccharomycotina</taxon>
        <taxon>Pichiomycetes</taxon>
        <taxon>Metschnikowiaceae</taxon>
        <taxon>Candidozyma</taxon>
    </lineage>
</organism>
<evidence type="ECO:0000259" key="4">
    <source>
        <dbReference type="PROSITE" id="PS50102"/>
    </source>
</evidence>
<protein>
    <recommendedName>
        <fullName evidence="4">RRM domain-containing protein</fullName>
    </recommendedName>
</protein>
<feature type="region of interest" description="Disordered" evidence="3">
    <location>
        <begin position="179"/>
        <end position="247"/>
    </location>
</feature>
<sequence length="247" mass="28207">MGIELSLQGKMGEEKLSKKQQKALLFKKSKEEREQELAAKAEKKEKTEKKEKKEKKDVKEGEEESSKRKADDSSEAVEGEEQPKKKRKTRRGKKGKGVNGGKGPRFILFVGNLPYDIKEPELVAHFKNANPDRIRIRKEKGIAFLEFDNDNSEIQSKMEHALRMHKSMIRNRKINVELTVGGGGNSENRQQKLKEKNEKLEEERKERIKKQNEALRKEKGAHGNEDEVEGASGQPAMHPARAALLRS</sequence>
<dbReference type="EMBL" id="PEKT03000001">
    <property type="protein sequence ID" value="KAK8443096.1"/>
    <property type="molecule type" value="Genomic_DNA"/>
</dbReference>
<proteinExistence type="predicted"/>
<dbReference type="VEuPathDB" id="FungiDB:CJI97_003673"/>
<feature type="compositionally biased region" description="Basic and acidic residues" evidence="3">
    <location>
        <begin position="28"/>
        <end position="72"/>
    </location>
</feature>
<comment type="caution">
    <text evidence="6">The sequence shown here is derived from an EMBL/GenBank/DDBJ whole genome shotgun (WGS) entry which is preliminary data.</text>
</comment>
<dbReference type="FunFam" id="3.30.70.330:FF:000573">
    <property type="entry name" value="Nop6p"/>
    <property type="match status" value="1"/>
</dbReference>
<dbReference type="PROSITE" id="PS50102">
    <property type="entry name" value="RRM"/>
    <property type="match status" value="1"/>
</dbReference>
<dbReference type="AlphaFoldDB" id="A0A2H0ZMX3"/>
<feature type="compositionally biased region" description="Basic and acidic residues" evidence="3">
    <location>
        <begin position="189"/>
        <end position="225"/>
    </location>
</feature>
<keyword evidence="7" id="KW-1185">Reference proteome</keyword>
<evidence type="ECO:0000313" key="7">
    <source>
        <dbReference type="Proteomes" id="UP000230249"/>
    </source>
</evidence>
<dbReference type="GO" id="GO:0005730">
    <property type="term" value="C:nucleolus"/>
    <property type="evidence" value="ECO:0007669"/>
    <property type="project" value="TreeGrafter"/>
</dbReference>
<dbReference type="VEuPathDB" id="FungiDB:QG37_04786"/>
<keyword evidence="1 2" id="KW-0694">RNA-binding</keyword>
<dbReference type="InterPro" id="IPR035979">
    <property type="entry name" value="RBD_domain_sf"/>
</dbReference>
<dbReference type="VEuPathDB" id="FungiDB:B9J08_003600"/>
<evidence type="ECO:0000256" key="3">
    <source>
        <dbReference type="SAM" id="MobiDB-lite"/>
    </source>
</evidence>
<dbReference type="SMART" id="SM00360">
    <property type="entry name" value="RRM"/>
    <property type="match status" value="1"/>
</dbReference>
<reference evidence="6" key="2">
    <citation type="submission" date="2017-11" db="EMBL/GenBank/DDBJ databases">
        <title>Candida auris genome assembly and annotation.</title>
        <authorList>
            <person name="Munoz J.F."/>
            <person name="Gade L.G."/>
            <person name="Chow N.A."/>
            <person name="Litvintseva A.P."/>
            <person name="Loparev V.N."/>
            <person name="Cuomo C.A."/>
        </authorList>
    </citation>
    <scope>NUCLEOTIDE SEQUENCE</scope>
    <source>
        <strain evidence="6">B8441</strain>
    </source>
</reference>
<dbReference type="InterPro" id="IPR012677">
    <property type="entry name" value="Nucleotide-bd_a/b_plait_sf"/>
</dbReference>
<dbReference type="SUPFAM" id="SSF54928">
    <property type="entry name" value="RNA-binding domain, RBD"/>
    <property type="match status" value="1"/>
</dbReference>
<name>A0A2H0ZMX3_CANAR</name>
<dbReference type="STRING" id="498019.A0A2H0ZMX3"/>
<reference evidence="6 7" key="1">
    <citation type="journal article" date="2017" name="Clin. Infect. Dis.">
        <title>Simultaneous emergence of multidrug-resistant Candida auris on 3 continents confirmed by whole-genome sequencing and epidemiological analyses.</title>
        <authorList>
            <person name="Lockhart S.R."/>
            <person name="Etienne K.A."/>
            <person name="Vallabhaneni S."/>
            <person name="Farooqi J."/>
            <person name="Chowdhary A."/>
            <person name="Govender N.P."/>
            <person name="Colombo A.L."/>
            <person name="Calvo B."/>
            <person name="Cuomo C.A."/>
            <person name="Desjardins C.A."/>
            <person name="Berkow E.L."/>
            <person name="Castanheira M."/>
            <person name="Magobo R.E."/>
            <person name="Jabeen K."/>
            <person name="Asghar R.J."/>
            <person name="Meis J.F."/>
            <person name="Jackson B."/>
            <person name="Chiller T."/>
            <person name="Litvintseva A.P."/>
        </authorList>
    </citation>
    <scope>NUCLEOTIDE SEQUENCE [LARGE SCALE GENOMIC DNA]</scope>
    <source>
        <strain evidence="6 7">B8441</strain>
    </source>
</reference>
<evidence type="ECO:0000256" key="1">
    <source>
        <dbReference type="ARBA" id="ARBA00022884"/>
    </source>
</evidence>
<feature type="domain" description="RRM" evidence="4">
    <location>
        <begin position="106"/>
        <end position="181"/>
    </location>
</feature>
<dbReference type="GO" id="GO:0042274">
    <property type="term" value="P:ribosomal small subunit biogenesis"/>
    <property type="evidence" value="ECO:0007669"/>
    <property type="project" value="TreeGrafter"/>
</dbReference>
<evidence type="ECO:0000256" key="2">
    <source>
        <dbReference type="PROSITE-ProRule" id="PRU00176"/>
    </source>
</evidence>
<dbReference type="OMA" id="LRFHHTM"/>
<dbReference type="Gene3D" id="3.30.70.330">
    <property type="match status" value="1"/>
</dbReference>
<dbReference type="Proteomes" id="UP000230249">
    <property type="component" value="Unassembled WGS sequence"/>
</dbReference>
<dbReference type="GO" id="GO:0019843">
    <property type="term" value="F:rRNA binding"/>
    <property type="evidence" value="ECO:0007669"/>
    <property type="project" value="TreeGrafter"/>
</dbReference>
<reference evidence="5" key="4">
    <citation type="submission" date="2024-03" db="EMBL/GenBank/DDBJ databases">
        <title>Improved genome assembly of Candida auris strain B8441 and annotation of B11205.</title>
        <authorList>
            <person name="Cauldron N.C."/>
            <person name="Shea T."/>
            <person name="Cuomo C.A."/>
        </authorList>
    </citation>
    <scope>NUCLEOTIDE SEQUENCE</scope>
    <source>
        <strain evidence="5">B8441</strain>
    </source>
</reference>
<dbReference type="PANTHER" id="PTHR23236:SF51">
    <property type="entry name" value="NUCLEOLAR PROTEIN 6"/>
    <property type="match status" value="1"/>
</dbReference>
<feature type="compositionally biased region" description="Basic residues" evidence="3">
    <location>
        <begin position="18"/>
        <end position="27"/>
    </location>
</feature>
<dbReference type="VEuPathDB" id="FungiDB:CJJ07_005110"/>
<feature type="compositionally biased region" description="Basic residues" evidence="3">
    <location>
        <begin position="84"/>
        <end position="96"/>
    </location>
</feature>
<dbReference type="VEuPathDB" id="FungiDB:CJI96_0002133"/>
<dbReference type="InterPro" id="IPR000504">
    <property type="entry name" value="RRM_dom"/>
</dbReference>
<gene>
    <name evidence="6" type="ORF">B9J08_003600</name>
    <name evidence="5" type="ORF">B9J08_01458</name>
</gene>
<reference evidence="5 7" key="3">
    <citation type="journal article" date="2018" name="Nat. Commun.">
        <title>Genomic insights into multidrug-resistance, mating and virulence in Candida auris and related emerging species.</title>
        <authorList>
            <person name="Munoz J.F."/>
            <person name="Gade L."/>
            <person name="Chow N.A."/>
            <person name="Loparev V.N."/>
            <person name="Juieng P."/>
            <person name="Berkow E.L."/>
            <person name="Farrer R.A."/>
            <person name="Litvintseva A.P."/>
            <person name="Cuomo C.A."/>
        </authorList>
    </citation>
    <scope>GENOME REANNOTATION</scope>
    <source>
        <strain evidence="5 7">B8441</strain>
    </source>
</reference>
<dbReference type="VEuPathDB" id="FungiDB:CJJ09_000505"/>
<feature type="region of interest" description="Disordered" evidence="3">
    <location>
        <begin position="1"/>
        <end position="103"/>
    </location>
</feature>
<evidence type="ECO:0000313" key="6">
    <source>
        <dbReference type="EMBL" id="PIS51989.1"/>
    </source>
</evidence>